<comment type="caution">
    <text evidence="3">The sequence shown here is derived from an EMBL/GenBank/DDBJ whole genome shotgun (WGS) entry which is preliminary data.</text>
</comment>
<keyword evidence="2" id="KW-1133">Transmembrane helix</keyword>
<feature type="transmembrane region" description="Helical" evidence="2">
    <location>
        <begin position="146"/>
        <end position="163"/>
    </location>
</feature>
<dbReference type="AlphaFoldDB" id="A0A401Z0S5"/>
<sequence length="460" mass="50606">MTPARSADADAGGEPTGSSPASTLPFLPAARRRRPLSPWYEHLRDGLWFAPLVGLASGWALATLILALDRWIPDYLDRHPDRPWLRDQYDWLLDLASGTKDTIATMSSAMLTFIGVVFSITLVALQMASQFTPRVVRVYVRSRVTKVTFAMFLTTFLYSLRVQKEFGNSEDHPPALAASLAMGLVVTSLVVFVIYVHSTIRLMRVTYVIGYVAQESLNLLAARAHAAPVPTPTGEPTAVLPYRGPPGVLQDVNVARLVFLARRHDVVIALLPRVGDFLTHGMPLAVIHGSPNRRGLPAATRVWPCLTLGVERTMHQDPAFGLRQLVDIASKALSPAVNDPTTAVQALDRIHALLTLMSGIELGDRAHVDRRDRLRLIEPVAPWADMVDLGLTEIRLYGAGAPQVTRRLSAALDDLLDITPPARRPELLRQRALLHEAVARAHPDEANRRFALEPDRQGIG</sequence>
<keyword evidence="4" id="KW-1185">Reference proteome</keyword>
<evidence type="ECO:0000313" key="4">
    <source>
        <dbReference type="Proteomes" id="UP000286931"/>
    </source>
</evidence>
<dbReference type="Pfam" id="PF10011">
    <property type="entry name" value="DUF2254"/>
    <property type="match status" value="1"/>
</dbReference>
<reference evidence="3 4" key="1">
    <citation type="submission" date="2018-12" db="EMBL/GenBank/DDBJ databases">
        <title>Draft genome sequence of Embleya hyalina NBRC 13850T.</title>
        <authorList>
            <person name="Komaki H."/>
            <person name="Hosoyama A."/>
            <person name="Kimura A."/>
            <person name="Ichikawa N."/>
            <person name="Tamura T."/>
        </authorList>
    </citation>
    <scope>NUCLEOTIDE SEQUENCE [LARGE SCALE GENOMIC DNA]</scope>
    <source>
        <strain evidence="3 4">NBRC 13850</strain>
    </source>
</reference>
<feature type="transmembrane region" description="Helical" evidence="2">
    <location>
        <begin position="103"/>
        <end position="125"/>
    </location>
</feature>
<keyword evidence="2" id="KW-0472">Membrane</keyword>
<accession>A0A401Z0S5</accession>
<evidence type="ECO:0000313" key="3">
    <source>
        <dbReference type="EMBL" id="GCE00454.1"/>
    </source>
</evidence>
<evidence type="ECO:0000256" key="2">
    <source>
        <dbReference type="SAM" id="Phobius"/>
    </source>
</evidence>
<proteinExistence type="predicted"/>
<name>A0A401Z0S5_9ACTN</name>
<dbReference type="OrthoDB" id="2955631at2"/>
<dbReference type="RefSeq" id="WP_126642174.1">
    <property type="nucleotide sequence ID" value="NZ_BIFH01000039.1"/>
</dbReference>
<protein>
    <recommendedName>
        <fullName evidence="5">DUF2254 domain-containing protein</fullName>
    </recommendedName>
</protein>
<dbReference type="InterPro" id="IPR018723">
    <property type="entry name" value="DUF2254_membrane"/>
</dbReference>
<evidence type="ECO:0000256" key="1">
    <source>
        <dbReference type="SAM" id="MobiDB-lite"/>
    </source>
</evidence>
<dbReference type="Proteomes" id="UP000286931">
    <property type="component" value="Unassembled WGS sequence"/>
</dbReference>
<organism evidence="3 4">
    <name type="scientific">Embleya hyalina</name>
    <dbReference type="NCBI Taxonomy" id="516124"/>
    <lineage>
        <taxon>Bacteria</taxon>
        <taxon>Bacillati</taxon>
        <taxon>Actinomycetota</taxon>
        <taxon>Actinomycetes</taxon>
        <taxon>Kitasatosporales</taxon>
        <taxon>Streptomycetaceae</taxon>
        <taxon>Embleya</taxon>
    </lineage>
</organism>
<feature type="transmembrane region" description="Helical" evidence="2">
    <location>
        <begin position="47"/>
        <end position="68"/>
    </location>
</feature>
<feature type="transmembrane region" description="Helical" evidence="2">
    <location>
        <begin position="175"/>
        <end position="196"/>
    </location>
</feature>
<gene>
    <name evidence="3" type="ORF">EHYA_08179</name>
</gene>
<evidence type="ECO:0008006" key="5">
    <source>
        <dbReference type="Google" id="ProtNLM"/>
    </source>
</evidence>
<dbReference type="EMBL" id="BIFH01000039">
    <property type="protein sequence ID" value="GCE00454.1"/>
    <property type="molecule type" value="Genomic_DNA"/>
</dbReference>
<feature type="region of interest" description="Disordered" evidence="1">
    <location>
        <begin position="1"/>
        <end position="25"/>
    </location>
</feature>
<keyword evidence="2" id="KW-0812">Transmembrane</keyword>